<evidence type="ECO:0000256" key="1">
    <source>
        <dbReference type="SAM" id="Phobius"/>
    </source>
</evidence>
<dbReference type="Proteomes" id="UP000264062">
    <property type="component" value="Unassembled WGS sequence"/>
</dbReference>
<comment type="caution">
    <text evidence="2">The sequence shown here is derived from an EMBL/GenBank/DDBJ whole genome shotgun (WGS) entry which is preliminary data.</text>
</comment>
<evidence type="ECO:0000313" key="2">
    <source>
        <dbReference type="EMBL" id="HAV92836.1"/>
    </source>
</evidence>
<name>A0A350HBC0_UNCW3</name>
<protein>
    <submittedName>
        <fullName evidence="2">Uncharacterized protein</fullName>
    </submittedName>
</protein>
<proteinExistence type="predicted"/>
<reference evidence="2 3" key="1">
    <citation type="journal article" date="2018" name="Nat. Biotechnol.">
        <title>A standardized bacterial taxonomy based on genome phylogeny substantially revises the tree of life.</title>
        <authorList>
            <person name="Parks D.H."/>
            <person name="Chuvochina M."/>
            <person name="Waite D.W."/>
            <person name="Rinke C."/>
            <person name="Skarshewski A."/>
            <person name="Chaumeil P.A."/>
            <person name="Hugenholtz P."/>
        </authorList>
    </citation>
    <scope>NUCLEOTIDE SEQUENCE [LARGE SCALE GENOMIC DNA]</scope>
    <source>
        <strain evidence="2">UBA9956</strain>
    </source>
</reference>
<organism evidence="2 3">
    <name type="scientific">candidate division WOR-3 bacterium</name>
    <dbReference type="NCBI Taxonomy" id="2052148"/>
    <lineage>
        <taxon>Bacteria</taxon>
        <taxon>Bacteria division WOR-3</taxon>
    </lineage>
</organism>
<keyword evidence="1" id="KW-0812">Transmembrane</keyword>
<keyword evidence="1" id="KW-0472">Membrane</keyword>
<keyword evidence="1" id="KW-1133">Transmembrane helix</keyword>
<evidence type="ECO:0000313" key="3">
    <source>
        <dbReference type="Proteomes" id="UP000264062"/>
    </source>
</evidence>
<sequence>MKYKIFSVISIVSFIILCGQDFADSQKISIHELQSKAYSDTAQKETERRQFPIYTALIPIFAGAAFTVIYLANRRKK</sequence>
<accession>A0A350HBC0</accession>
<feature type="transmembrane region" description="Helical" evidence="1">
    <location>
        <begin position="51"/>
        <end position="72"/>
    </location>
</feature>
<dbReference type="EMBL" id="DMZY01000194">
    <property type="protein sequence ID" value="HAV92836.1"/>
    <property type="molecule type" value="Genomic_DNA"/>
</dbReference>
<dbReference type="AlphaFoldDB" id="A0A350HBC0"/>
<gene>
    <name evidence="2" type="ORF">DCW38_06615</name>
</gene>